<dbReference type="PROSITE" id="PS50157">
    <property type="entry name" value="ZINC_FINGER_C2H2_2"/>
    <property type="match status" value="3"/>
</dbReference>
<keyword evidence="5" id="KW-0862">Zinc</keyword>
<keyword evidence="7" id="KW-0804">Transcription</keyword>
<dbReference type="AlphaFoldDB" id="A0AAU9KUX4"/>
<evidence type="ECO:0000313" key="13">
    <source>
        <dbReference type="Proteomes" id="UP001158986"/>
    </source>
</evidence>
<evidence type="ECO:0000256" key="5">
    <source>
        <dbReference type="ARBA" id="ARBA00022833"/>
    </source>
</evidence>
<evidence type="ECO:0000256" key="7">
    <source>
        <dbReference type="ARBA" id="ARBA00023163"/>
    </source>
</evidence>
<feature type="domain" description="C2H2-type" evidence="10">
    <location>
        <begin position="36"/>
        <end position="65"/>
    </location>
</feature>
<dbReference type="GO" id="GO:0006357">
    <property type="term" value="P:regulation of transcription by RNA polymerase II"/>
    <property type="evidence" value="ECO:0007669"/>
    <property type="project" value="TreeGrafter"/>
</dbReference>
<dbReference type="InterPro" id="IPR051061">
    <property type="entry name" value="Zinc_finger_trans_reg"/>
</dbReference>
<dbReference type="Gene3D" id="3.30.160.60">
    <property type="entry name" value="Classic Zinc Finger"/>
    <property type="match status" value="3"/>
</dbReference>
<dbReference type="GO" id="GO:0005634">
    <property type="term" value="C:nucleus"/>
    <property type="evidence" value="ECO:0007669"/>
    <property type="project" value="UniProtKB-SubCell"/>
</dbReference>
<dbReference type="FunFam" id="3.30.160.60:FF:000690">
    <property type="entry name" value="Zinc finger protein 354C"/>
    <property type="match status" value="1"/>
</dbReference>
<feature type="domain" description="C2H2-type" evidence="10">
    <location>
        <begin position="66"/>
        <end position="95"/>
    </location>
</feature>
<evidence type="ECO:0000256" key="9">
    <source>
        <dbReference type="PROSITE-ProRule" id="PRU00042"/>
    </source>
</evidence>
<dbReference type="EMBL" id="CAKKTJ010000132">
    <property type="protein sequence ID" value="CAH0476019.1"/>
    <property type="molecule type" value="Genomic_DNA"/>
</dbReference>
<keyword evidence="3" id="KW-0677">Repeat</keyword>
<dbReference type="PANTHER" id="PTHR46179">
    <property type="entry name" value="ZINC FINGER PROTEIN"/>
    <property type="match status" value="1"/>
</dbReference>
<dbReference type="PANTHER" id="PTHR46179:SF13">
    <property type="entry name" value="C2H2-TYPE DOMAIN-CONTAINING PROTEIN"/>
    <property type="match status" value="1"/>
</dbReference>
<evidence type="ECO:0000256" key="2">
    <source>
        <dbReference type="ARBA" id="ARBA00022723"/>
    </source>
</evidence>
<accession>A0AAU9KUX4</accession>
<gene>
    <name evidence="12" type="ORF">PBS001_LOCUS2287</name>
    <name evidence="11" type="ORF">PBS003_LOCUS2827</name>
</gene>
<keyword evidence="2" id="KW-0479">Metal-binding</keyword>
<evidence type="ECO:0000256" key="1">
    <source>
        <dbReference type="ARBA" id="ARBA00004123"/>
    </source>
</evidence>
<name>A0AAU9KUX4_9STRA</name>
<organism evidence="11 14">
    <name type="scientific">Peronospora belbahrii</name>
    <dbReference type="NCBI Taxonomy" id="622444"/>
    <lineage>
        <taxon>Eukaryota</taxon>
        <taxon>Sar</taxon>
        <taxon>Stramenopiles</taxon>
        <taxon>Oomycota</taxon>
        <taxon>Peronosporomycetes</taxon>
        <taxon>Peronosporales</taxon>
        <taxon>Peronosporaceae</taxon>
        <taxon>Peronospora</taxon>
    </lineage>
</organism>
<proteinExistence type="predicted"/>
<dbReference type="FunFam" id="3.30.160.60:FF:000125">
    <property type="entry name" value="Putative zinc finger protein 143"/>
    <property type="match status" value="1"/>
</dbReference>
<dbReference type="InterPro" id="IPR036236">
    <property type="entry name" value="Znf_C2H2_sf"/>
</dbReference>
<dbReference type="GO" id="GO:0008270">
    <property type="term" value="F:zinc ion binding"/>
    <property type="evidence" value="ECO:0007669"/>
    <property type="project" value="UniProtKB-KW"/>
</dbReference>
<dbReference type="SMART" id="SM00355">
    <property type="entry name" value="ZnF_C2H2"/>
    <property type="match status" value="3"/>
</dbReference>
<reference evidence="11 13" key="1">
    <citation type="submission" date="2021-11" db="EMBL/GenBank/DDBJ databases">
        <authorList>
            <person name="Islam A."/>
            <person name="Islam S."/>
            <person name="Flora M.S."/>
            <person name="Rahman M."/>
            <person name="Ziaur R.M."/>
            <person name="Epstein J.H."/>
            <person name="Hassan M."/>
            <person name="Klassen M."/>
            <person name="Woodard K."/>
            <person name="Webb A."/>
            <person name="Webby R.J."/>
            <person name="El Zowalaty M.E."/>
        </authorList>
    </citation>
    <scope>NUCLEOTIDE SEQUENCE</scope>
    <source>
        <strain evidence="12">Pbs1</strain>
        <strain evidence="11">Pbs3</strain>
    </source>
</reference>
<evidence type="ECO:0000256" key="4">
    <source>
        <dbReference type="ARBA" id="ARBA00022771"/>
    </source>
</evidence>
<comment type="caution">
    <text evidence="11">The sequence shown here is derived from an EMBL/GenBank/DDBJ whole genome shotgun (WGS) entry which is preliminary data.</text>
</comment>
<keyword evidence="4 9" id="KW-0863">Zinc-finger</keyword>
<evidence type="ECO:0000256" key="3">
    <source>
        <dbReference type="ARBA" id="ARBA00022737"/>
    </source>
</evidence>
<feature type="domain" description="C2H2-type" evidence="10">
    <location>
        <begin position="95"/>
        <end position="124"/>
    </location>
</feature>
<comment type="subcellular location">
    <subcellularLocation>
        <location evidence="1">Nucleus</location>
    </subcellularLocation>
</comment>
<keyword evidence="6" id="KW-0805">Transcription regulation</keyword>
<dbReference type="SUPFAM" id="SSF57667">
    <property type="entry name" value="beta-beta-alpha zinc fingers"/>
    <property type="match status" value="2"/>
</dbReference>
<evidence type="ECO:0000313" key="14">
    <source>
        <dbReference type="Proteomes" id="UP001160483"/>
    </source>
</evidence>
<evidence type="ECO:0000259" key="10">
    <source>
        <dbReference type="PROSITE" id="PS50157"/>
    </source>
</evidence>
<dbReference type="Proteomes" id="UP001160483">
    <property type="component" value="Unassembled WGS sequence"/>
</dbReference>
<protein>
    <recommendedName>
        <fullName evidence="10">C2H2-type domain-containing protein</fullName>
    </recommendedName>
</protein>
<sequence length="269" mass="30866">MQARLNEPSPTDGGSDIMASLPAKLRRTPQSDERPFVCPIPSCSGRFRRKYTLREHIKTHTGEQPYECPIESCGRRFSTSGNLARHRKLHAIYKYQCPVVQCSREFKSREKLQRHLKTHTTDLPNTCGRTFSTGGNFSQHLQERRNHPPNYIRGNRVDIARQPPILKSLPVHEQQKCRFPMQERPNWLIQSPVVPSAMLFKERRWSAAPMQDAVIAAQSRPEHTRISDQDVQDILDCLFADNPAVQSVSKMSSRIWNEPAFLGANHLYG</sequence>
<dbReference type="InterPro" id="IPR013087">
    <property type="entry name" value="Znf_C2H2_type"/>
</dbReference>
<evidence type="ECO:0000313" key="12">
    <source>
        <dbReference type="EMBL" id="CAH0515582.1"/>
    </source>
</evidence>
<dbReference type="PROSITE" id="PS00028">
    <property type="entry name" value="ZINC_FINGER_C2H2_1"/>
    <property type="match status" value="3"/>
</dbReference>
<evidence type="ECO:0000313" key="11">
    <source>
        <dbReference type="EMBL" id="CAH0476019.1"/>
    </source>
</evidence>
<evidence type="ECO:0000256" key="6">
    <source>
        <dbReference type="ARBA" id="ARBA00023015"/>
    </source>
</evidence>
<evidence type="ECO:0000256" key="8">
    <source>
        <dbReference type="ARBA" id="ARBA00023242"/>
    </source>
</evidence>
<dbReference type="Pfam" id="PF00096">
    <property type="entry name" value="zf-C2H2"/>
    <property type="match status" value="3"/>
</dbReference>
<keyword evidence="8" id="KW-0539">Nucleus</keyword>
<keyword evidence="13" id="KW-1185">Reference proteome</keyword>
<dbReference type="Proteomes" id="UP001158986">
    <property type="component" value="Unassembled WGS sequence"/>
</dbReference>
<dbReference type="EMBL" id="CAKLCB010000121">
    <property type="protein sequence ID" value="CAH0515582.1"/>
    <property type="molecule type" value="Genomic_DNA"/>
</dbReference>